<dbReference type="EMBL" id="RDQH01000331">
    <property type="protein sequence ID" value="RXH98436.1"/>
    <property type="molecule type" value="Genomic_DNA"/>
</dbReference>
<evidence type="ECO:0000313" key="2">
    <source>
        <dbReference type="EMBL" id="RXH98436.1"/>
    </source>
</evidence>
<name>A0A498JTR2_MALDO</name>
<proteinExistence type="predicted"/>
<keyword evidence="1" id="KW-0732">Signal</keyword>
<dbReference type="Proteomes" id="UP000290289">
    <property type="component" value="Chromosome 5"/>
</dbReference>
<evidence type="ECO:0000256" key="1">
    <source>
        <dbReference type="SAM" id="SignalP"/>
    </source>
</evidence>
<organism evidence="2 3">
    <name type="scientific">Malus domestica</name>
    <name type="common">Apple</name>
    <name type="synonym">Pyrus malus</name>
    <dbReference type="NCBI Taxonomy" id="3750"/>
    <lineage>
        <taxon>Eukaryota</taxon>
        <taxon>Viridiplantae</taxon>
        <taxon>Streptophyta</taxon>
        <taxon>Embryophyta</taxon>
        <taxon>Tracheophyta</taxon>
        <taxon>Spermatophyta</taxon>
        <taxon>Magnoliopsida</taxon>
        <taxon>eudicotyledons</taxon>
        <taxon>Gunneridae</taxon>
        <taxon>Pentapetalae</taxon>
        <taxon>rosids</taxon>
        <taxon>fabids</taxon>
        <taxon>Rosales</taxon>
        <taxon>Rosaceae</taxon>
        <taxon>Amygdaloideae</taxon>
        <taxon>Maleae</taxon>
        <taxon>Malus</taxon>
    </lineage>
</organism>
<reference evidence="2 3" key="1">
    <citation type="submission" date="2018-10" db="EMBL/GenBank/DDBJ databases">
        <title>A high-quality apple genome assembly.</title>
        <authorList>
            <person name="Hu J."/>
        </authorList>
    </citation>
    <scope>NUCLEOTIDE SEQUENCE [LARGE SCALE GENOMIC DNA]</scope>
    <source>
        <strain evidence="3">cv. HFTH1</strain>
        <tissue evidence="2">Young leaf</tissue>
    </source>
</reference>
<accession>A0A498JTR2</accession>
<sequence length="133" mass="15147">MFFYFPFLLLFSSLVDFHPPSSSFYPRPVACLPLKPLYICCLCFYSIFQFLPFIPFFRLFPLFPFVFLPPFPPLFPHVPQSGSASSFSDFTVRLGSHFFFNAIFHASPGRGCSFGKRVDGGGLKTMFWAVGLL</sequence>
<gene>
    <name evidence="2" type="ORF">DVH24_010761</name>
</gene>
<dbReference type="AlphaFoldDB" id="A0A498JTR2"/>
<keyword evidence="3" id="KW-1185">Reference proteome</keyword>
<evidence type="ECO:0000313" key="3">
    <source>
        <dbReference type="Proteomes" id="UP000290289"/>
    </source>
</evidence>
<feature type="chain" id="PRO_5019748182" evidence="1">
    <location>
        <begin position="18"/>
        <end position="133"/>
    </location>
</feature>
<comment type="caution">
    <text evidence="2">The sequence shown here is derived from an EMBL/GenBank/DDBJ whole genome shotgun (WGS) entry which is preliminary data.</text>
</comment>
<protein>
    <submittedName>
        <fullName evidence="2">Uncharacterized protein</fullName>
    </submittedName>
</protein>
<feature type="signal peptide" evidence="1">
    <location>
        <begin position="1"/>
        <end position="17"/>
    </location>
</feature>